<evidence type="ECO:0000256" key="3">
    <source>
        <dbReference type="ARBA" id="ARBA00022989"/>
    </source>
</evidence>
<feature type="domain" description="G-protein coupled receptors family 1 profile" evidence="6">
    <location>
        <begin position="195"/>
        <end position="390"/>
    </location>
</feature>
<evidence type="ECO:0000313" key="8">
    <source>
        <dbReference type="WBParaSite" id="Minc3s01038g20086"/>
    </source>
</evidence>
<feature type="domain" description="G-protein coupled receptors family 1 profile" evidence="6">
    <location>
        <begin position="393"/>
        <end position="662"/>
    </location>
</feature>
<dbReference type="PANTHER" id="PTHR21643:SF6">
    <property type="entry name" value="G-PROTEIN COUPLED RECEPTORS FAMILY 1 PROFILE DOMAIN-CONTAINING PROTEIN"/>
    <property type="match status" value="1"/>
</dbReference>
<accession>A0A914LYA4</accession>
<reference evidence="8" key="1">
    <citation type="submission" date="2022-11" db="UniProtKB">
        <authorList>
            <consortium name="WormBaseParasite"/>
        </authorList>
    </citation>
    <scope>IDENTIFICATION</scope>
</reference>
<evidence type="ECO:0000256" key="2">
    <source>
        <dbReference type="ARBA" id="ARBA00022692"/>
    </source>
</evidence>
<feature type="transmembrane region" description="Helical" evidence="5">
    <location>
        <begin position="643"/>
        <end position="666"/>
    </location>
</feature>
<keyword evidence="7" id="KW-1185">Reference proteome</keyword>
<evidence type="ECO:0000313" key="7">
    <source>
        <dbReference type="Proteomes" id="UP000887563"/>
    </source>
</evidence>
<dbReference type="Gene3D" id="1.20.1070.10">
    <property type="entry name" value="Rhodopsin 7-helix transmembrane proteins"/>
    <property type="match status" value="3"/>
</dbReference>
<evidence type="ECO:0000256" key="4">
    <source>
        <dbReference type="ARBA" id="ARBA00023136"/>
    </source>
</evidence>
<dbReference type="Pfam" id="PF00001">
    <property type="entry name" value="7tm_1"/>
    <property type="match status" value="2"/>
</dbReference>
<comment type="subcellular location">
    <subcellularLocation>
        <location evidence="1">Membrane</location>
    </subcellularLocation>
</comment>
<dbReference type="PRINTS" id="PR00237">
    <property type="entry name" value="GPCRRHODOPSN"/>
</dbReference>
<feature type="transmembrane region" description="Helical" evidence="5">
    <location>
        <begin position="258"/>
        <end position="280"/>
    </location>
</feature>
<evidence type="ECO:0000256" key="5">
    <source>
        <dbReference type="SAM" id="Phobius"/>
    </source>
</evidence>
<name>A0A914LYA4_MELIC</name>
<keyword evidence="3 5" id="KW-1133">Transmembrane helix</keyword>
<feature type="transmembrane region" description="Helical" evidence="5">
    <location>
        <begin position="110"/>
        <end position="132"/>
    </location>
</feature>
<dbReference type="PANTHER" id="PTHR21643">
    <property type="entry name" value="G-PROTEIN COUPLED RECEPTORS FAMILY 1 PROFILE DOMAIN-CONTAINING PROTEIN-RELATED"/>
    <property type="match status" value="1"/>
</dbReference>
<dbReference type="InterPro" id="IPR017452">
    <property type="entry name" value="GPCR_Rhodpsn_7TM"/>
</dbReference>
<organism evidence="7 8">
    <name type="scientific">Meloidogyne incognita</name>
    <name type="common">Southern root-knot nematode worm</name>
    <name type="synonym">Oxyuris incognita</name>
    <dbReference type="NCBI Taxonomy" id="6306"/>
    <lineage>
        <taxon>Eukaryota</taxon>
        <taxon>Metazoa</taxon>
        <taxon>Ecdysozoa</taxon>
        <taxon>Nematoda</taxon>
        <taxon>Chromadorea</taxon>
        <taxon>Rhabditida</taxon>
        <taxon>Tylenchina</taxon>
        <taxon>Tylenchomorpha</taxon>
        <taxon>Tylenchoidea</taxon>
        <taxon>Meloidogynidae</taxon>
        <taxon>Meloidogyninae</taxon>
        <taxon>Meloidogyne</taxon>
        <taxon>Meloidogyne incognita group</taxon>
    </lineage>
</organism>
<feature type="transmembrane region" description="Helical" evidence="5">
    <location>
        <begin position="412"/>
        <end position="432"/>
    </location>
</feature>
<evidence type="ECO:0000256" key="1">
    <source>
        <dbReference type="ARBA" id="ARBA00004370"/>
    </source>
</evidence>
<dbReference type="InterPro" id="IPR039952">
    <property type="entry name" value="Aex-2"/>
</dbReference>
<feature type="transmembrane region" description="Helical" evidence="5">
    <location>
        <begin position="342"/>
        <end position="367"/>
    </location>
</feature>
<evidence type="ECO:0000259" key="6">
    <source>
        <dbReference type="PROSITE" id="PS50262"/>
    </source>
</evidence>
<dbReference type="CDD" id="cd00637">
    <property type="entry name" value="7tm_classA_rhodopsin-like"/>
    <property type="match status" value="2"/>
</dbReference>
<feature type="transmembrane region" description="Helical" evidence="5">
    <location>
        <begin position="495"/>
        <end position="516"/>
    </location>
</feature>
<feature type="transmembrane region" description="Helical" evidence="5">
    <location>
        <begin position="301"/>
        <end position="322"/>
    </location>
</feature>
<feature type="transmembrane region" description="Helical" evidence="5">
    <location>
        <begin position="186"/>
        <end position="207"/>
    </location>
</feature>
<feature type="transmembrane region" description="Helical" evidence="5">
    <location>
        <begin position="219"/>
        <end position="238"/>
    </location>
</feature>
<proteinExistence type="predicted"/>
<dbReference type="Proteomes" id="UP000887563">
    <property type="component" value="Unplaced"/>
</dbReference>
<dbReference type="WBParaSite" id="Minc3s01038g20086">
    <property type="protein sequence ID" value="Minc3s01038g20086"/>
    <property type="gene ID" value="Minc3s01038g20086"/>
</dbReference>
<feature type="transmembrane region" description="Helical" evidence="5">
    <location>
        <begin position="71"/>
        <end position="90"/>
    </location>
</feature>
<feature type="transmembrane region" description="Helical" evidence="5">
    <location>
        <begin position="604"/>
        <end position="623"/>
    </location>
</feature>
<keyword evidence="2 5" id="KW-0812">Transmembrane</keyword>
<sequence length="710" mass="81650">MDNQESSNNGEDQEEAGCTNSHIISAQTIISFTENMDAVMFVLTLFSSFLQLYVMFAALKHIKRKTSDKCLHVFLLSMTMADFLLTALCYPVELAPRAGLINKFPRFISALMHILCWIGLIVSSLSLVFLNLDKLIFFRFPLRQNNNLMDNQESSNNGEDQEEAGCTNSHIISAQTIISFTENMDAVMFVLTLFSSFLQLYVMFAALKHIKRKTSDKCLHVFLLSMTMADFLLTALCYPVELAPRAGLINKFPRFISALMHILCWIGLIVSSLSLVFLNLDKLIFFRFPLRYSTCFTRARAIYLALGCWFLSTAFVLFAWSTESFHCVDEDCVTLAIFPNRLYIYLPFMICVGVIPTITSLSVAIYIMKVVSEHRRQIKSQDNFRSDNNKFYGKHGCCYALKHIKRKTSDKCLHVFLLSMTMADFLLTALCYPVELAPRAGLISKFPRFISALMHILCWIGLIVSSLSLVFLNLDKLIFFRFPLRYSTCFTRARAIYLALGCWFLSTAFVLFAWSTESFHCVDEDCVTLAIFPNRLYIYLPFMICVGVIPTITSLSVAIYIMKVVSEHRRQIKSQEITTLLHPLLLHLPLPVHILLCDQKCEHFYFIFMTTVFTAFTLLPYRFAGLQRSLNPQRTNECMTIFLYWLMMYLVYLNSMLNPLLTVSILPQYRMGFVRDVLLCQSLRTKRRMTDQRRNYYTSVAQRGSSDAAI</sequence>
<feature type="transmembrane region" description="Helical" evidence="5">
    <location>
        <begin position="452"/>
        <end position="474"/>
    </location>
</feature>
<dbReference type="GO" id="GO:0008188">
    <property type="term" value="F:neuropeptide receptor activity"/>
    <property type="evidence" value="ECO:0007669"/>
    <property type="project" value="InterPro"/>
</dbReference>
<dbReference type="PROSITE" id="PS50262">
    <property type="entry name" value="G_PROTEIN_RECEP_F1_2"/>
    <property type="match status" value="2"/>
</dbReference>
<dbReference type="InterPro" id="IPR000276">
    <property type="entry name" value="GPCR_Rhodpsn"/>
</dbReference>
<feature type="transmembrane region" description="Helical" evidence="5">
    <location>
        <begin position="38"/>
        <end position="59"/>
    </location>
</feature>
<feature type="transmembrane region" description="Helical" evidence="5">
    <location>
        <begin position="536"/>
        <end position="561"/>
    </location>
</feature>
<dbReference type="GO" id="GO:0016020">
    <property type="term" value="C:membrane"/>
    <property type="evidence" value="ECO:0007669"/>
    <property type="project" value="UniProtKB-SubCell"/>
</dbReference>
<dbReference type="SUPFAM" id="SSF81321">
    <property type="entry name" value="Family A G protein-coupled receptor-like"/>
    <property type="match status" value="2"/>
</dbReference>
<dbReference type="AlphaFoldDB" id="A0A914LYA4"/>
<protein>
    <submittedName>
        <fullName evidence="8">G-protein coupled receptors family 1 profile domain-containing protein</fullName>
    </submittedName>
</protein>
<keyword evidence="4 5" id="KW-0472">Membrane</keyword>